<accession>A0A089LTK6</accession>
<evidence type="ECO:0000256" key="2">
    <source>
        <dbReference type="ARBA" id="ARBA00023015"/>
    </source>
</evidence>
<dbReference type="InterPro" id="IPR036390">
    <property type="entry name" value="WH_DNA-bd_sf"/>
</dbReference>
<keyword evidence="7" id="KW-1185">Reference proteome</keyword>
<evidence type="ECO:0000313" key="7">
    <source>
        <dbReference type="Proteomes" id="UP000029507"/>
    </source>
</evidence>
<evidence type="ECO:0000259" key="5">
    <source>
        <dbReference type="PROSITE" id="PS50931"/>
    </source>
</evidence>
<reference evidence="6 7" key="1">
    <citation type="submission" date="2014-08" db="EMBL/GenBank/DDBJ databases">
        <title>Comparative genomics of the Paenibacillus odorifer group.</title>
        <authorList>
            <person name="den Bakker H.C."/>
            <person name="Tsai Y.-C."/>
            <person name="Martin N."/>
            <person name="Korlach J."/>
            <person name="Wiedmann M."/>
        </authorList>
    </citation>
    <scope>NUCLEOTIDE SEQUENCE [LARGE SCALE GENOMIC DNA]</scope>
    <source>
        <strain evidence="6 7">DSM 14472</strain>
    </source>
</reference>
<proteinExistence type="inferred from homology"/>
<evidence type="ECO:0000256" key="3">
    <source>
        <dbReference type="ARBA" id="ARBA00023125"/>
    </source>
</evidence>
<dbReference type="STRING" id="169760.PSTEL_10390"/>
<name>A0A089LTK6_9BACL</name>
<dbReference type="AlphaFoldDB" id="A0A089LTK6"/>
<comment type="similarity">
    <text evidence="1">Belongs to the LysR transcriptional regulatory family.</text>
</comment>
<organism evidence="6 7">
    <name type="scientific">Paenibacillus stellifer</name>
    <dbReference type="NCBI Taxonomy" id="169760"/>
    <lineage>
        <taxon>Bacteria</taxon>
        <taxon>Bacillati</taxon>
        <taxon>Bacillota</taxon>
        <taxon>Bacilli</taxon>
        <taxon>Bacillales</taxon>
        <taxon>Paenibacillaceae</taxon>
        <taxon>Paenibacillus</taxon>
    </lineage>
</organism>
<dbReference type="Gene3D" id="3.40.190.10">
    <property type="entry name" value="Periplasmic binding protein-like II"/>
    <property type="match status" value="2"/>
</dbReference>
<evidence type="ECO:0000313" key="6">
    <source>
        <dbReference type="EMBL" id="AIQ63430.1"/>
    </source>
</evidence>
<dbReference type="CDD" id="cd08420">
    <property type="entry name" value="PBP2_CysL_like"/>
    <property type="match status" value="1"/>
</dbReference>
<dbReference type="PRINTS" id="PR00039">
    <property type="entry name" value="HTHLYSR"/>
</dbReference>
<dbReference type="GO" id="GO:0003700">
    <property type="term" value="F:DNA-binding transcription factor activity"/>
    <property type="evidence" value="ECO:0007669"/>
    <property type="project" value="InterPro"/>
</dbReference>
<dbReference type="EMBL" id="CP009286">
    <property type="protein sequence ID" value="AIQ63430.1"/>
    <property type="molecule type" value="Genomic_DNA"/>
</dbReference>
<dbReference type="InterPro" id="IPR005119">
    <property type="entry name" value="LysR_subst-bd"/>
</dbReference>
<keyword evidence="2" id="KW-0805">Transcription regulation</keyword>
<keyword evidence="4" id="KW-0804">Transcription</keyword>
<dbReference type="GO" id="GO:0000976">
    <property type="term" value="F:transcription cis-regulatory region binding"/>
    <property type="evidence" value="ECO:0007669"/>
    <property type="project" value="TreeGrafter"/>
</dbReference>
<dbReference type="SUPFAM" id="SSF46785">
    <property type="entry name" value="Winged helix' DNA-binding domain"/>
    <property type="match status" value="1"/>
</dbReference>
<evidence type="ECO:0000256" key="1">
    <source>
        <dbReference type="ARBA" id="ARBA00009437"/>
    </source>
</evidence>
<keyword evidence="3" id="KW-0238">DNA-binding</keyword>
<dbReference type="PANTHER" id="PTHR30126">
    <property type="entry name" value="HTH-TYPE TRANSCRIPTIONAL REGULATOR"/>
    <property type="match status" value="1"/>
</dbReference>
<evidence type="ECO:0000256" key="4">
    <source>
        <dbReference type="ARBA" id="ARBA00023163"/>
    </source>
</evidence>
<dbReference type="InterPro" id="IPR000847">
    <property type="entry name" value="LysR_HTH_N"/>
</dbReference>
<dbReference type="Proteomes" id="UP000029507">
    <property type="component" value="Chromosome"/>
</dbReference>
<dbReference type="InterPro" id="IPR036388">
    <property type="entry name" value="WH-like_DNA-bd_sf"/>
</dbReference>
<sequence>MITDAIRVFVTVAEERHFSRAAERLNLSQPGVSLHVRNLENEFGARLFNRNSKQVSLTEAGEILYSRAKVMLGLYDEAAQAIALLQNEVTGTLRIGASFTVGEYVLPGRLAAFVRRYPLVEVEVRIGNTEETVHEVRTGALDLGLIEGETHAPDLSVYPFMKDEMVLVAAQGHPLAKERSISREQLQKQVWVIRESGSGTRAFSDSFISKHALDVKKSYIFNSSQGIKEGVASGLGISILSKWIVRRELESGEIVELKANQGRMEREFSVIMPKTGPANMAVQVFKQSLDEHSAKEVSE</sequence>
<gene>
    <name evidence="6" type="ORF">PSTEL_10390</name>
</gene>
<feature type="domain" description="HTH lysR-type" evidence="5">
    <location>
        <begin position="1"/>
        <end position="58"/>
    </location>
</feature>
<dbReference type="PANTHER" id="PTHR30126:SF39">
    <property type="entry name" value="HTH-TYPE TRANSCRIPTIONAL REGULATOR CYSL"/>
    <property type="match status" value="1"/>
</dbReference>
<dbReference type="FunFam" id="1.10.10.10:FF:000001">
    <property type="entry name" value="LysR family transcriptional regulator"/>
    <property type="match status" value="1"/>
</dbReference>
<dbReference type="KEGG" id="pste:PSTEL_10390"/>
<dbReference type="HOGENOM" id="CLU_039613_6_1_9"/>
<protein>
    <submittedName>
        <fullName evidence="6">LysR family transcriptional regulator</fullName>
    </submittedName>
</protein>
<dbReference type="Pfam" id="PF03466">
    <property type="entry name" value="LysR_substrate"/>
    <property type="match status" value="1"/>
</dbReference>
<dbReference type="Gene3D" id="1.10.10.10">
    <property type="entry name" value="Winged helix-like DNA-binding domain superfamily/Winged helix DNA-binding domain"/>
    <property type="match status" value="1"/>
</dbReference>
<dbReference type="OrthoDB" id="9785745at2"/>
<dbReference type="RefSeq" id="WP_038694955.1">
    <property type="nucleotide sequence ID" value="NZ_CP009286.1"/>
</dbReference>
<dbReference type="SUPFAM" id="SSF53850">
    <property type="entry name" value="Periplasmic binding protein-like II"/>
    <property type="match status" value="1"/>
</dbReference>
<dbReference type="PROSITE" id="PS50931">
    <property type="entry name" value="HTH_LYSR"/>
    <property type="match status" value="1"/>
</dbReference>
<dbReference type="Pfam" id="PF00126">
    <property type="entry name" value="HTH_1"/>
    <property type="match status" value="1"/>
</dbReference>